<evidence type="ECO:0000256" key="1">
    <source>
        <dbReference type="SAM" id="Phobius"/>
    </source>
</evidence>
<keyword evidence="1" id="KW-0472">Membrane</keyword>
<evidence type="ECO:0000313" key="3">
    <source>
        <dbReference type="Proteomes" id="UP000249198"/>
    </source>
</evidence>
<dbReference type="InterPro" id="IPR055762">
    <property type="entry name" value="DUF7338"/>
</dbReference>
<reference evidence="2 3" key="1">
    <citation type="submission" date="2017-08" db="EMBL/GenBank/DDBJ databases">
        <title>Infants hospitalized years apart are colonized by the same room-sourced microbial strains.</title>
        <authorList>
            <person name="Brooks B."/>
            <person name="Olm M.R."/>
            <person name="Firek B.A."/>
            <person name="Baker R."/>
            <person name="Thomas B.C."/>
            <person name="Morowitz M.J."/>
            <person name="Banfield J.F."/>
        </authorList>
    </citation>
    <scope>NUCLEOTIDE SEQUENCE [LARGE SCALE GENOMIC DNA]</scope>
    <source>
        <strain evidence="2">S2_009_000_R2_77</strain>
    </source>
</reference>
<proteinExistence type="predicted"/>
<dbReference type="Pfam" id="PF24027">
    <property type="entry name" value="DUF7338"/>
    <property type="match status" value="1"/>
</dbReference>
<dbReference type="RefSeq" id="WP_273228700.1">
    <property type="nucleotide sequence ID" value="NZ_QFOH01000001.1"/>
</dbReference>
<feature type="transmembrane region" description="Helical" evidence="1">
    <location>
        <begin position="26"/>
        <end position="44"/>
    </location>
</feature>
<accession>A0A2W5DC96</accession>
<keyword evidence="1" id="KW-1133">Transmembrane helix</keyword>
<comment type="caution">
    <text evidence="2">The sequence shown here is derived from an EMBL/GenBank/DDBJ whole genome shotgun (WGS) entry which is preliminary data.</text>
</comment>
<keyword evidence="1" id="KW-0812">Transmembrane</keyword>
<dbReference type="Proteomes" id="UP000249198">
    <property type="component" value="Unassembled WGS sequence"/>
</dbReference>
<dbReference type="AlphaFoldDB" id="A0A2W5DC96"/>
<evidence type="ECO:0000313" key="2">
    <source>
        <dbReference type="EMBL" id="PZP26687.1"/>
    </source>
</evidence>
<feature type="transmembrane region" description="Helical" evidence="1">
    <location>
        <begin position="56"/>
        <end position="75"/>
    </location>
</feature>
<gene>
    <name evidence="2" type="ORF">DI599_00575</name>
</gene>
<name>A0A2W5DC96_9PSED</name>
<protein>
    <submittedName>
        <fullName evidence="2">Uncharacterized protein</fullName>
    </submittedName>
</protein>
<feature type="transmembrane region" description="Helical" evidence="1">
    <location>
        <begin position="95"/>
        <end position="113"/>
    </location>
</feature>
<organism evidence="2 3">
    <name type="scientific">Pseudomonas kuykendallii</name>
    <dbReference type="NCBI Taxonomy" id="1007099"/>
    <lineage>
        <taxon>Bacteria</taxon>
        <taxon>Pseudomonadati</taxon>
        <taxon>Pseudomonadota</taxon>
        <taxon>Gammaproteobacteria</taxon>
        <taxon>Pseudomonadales</taxon>
        <taxon>Pseudomonadaceae</taxon>
        <taxon>Pseudomonas</taxon>
    </lineage>
</organism>
<sequence length="260" mass="29131">MTTLALPAGLTWRLLGAGLGQTLGLLALRVLLIVLGLAVVPMALPWRTTNESTRTPFTDALGDWLLITLPGWAWLWSNDRDGAAGDKRGYWHTHAPFALGAYHWLSQLLWLAYRNPANNARFTRLMGCPVTECSFQFWGDETVEDDPGKGGLRLLVATHRETGRRYVGLYWVHEWPSLSRFLGSFPRLVAAITAAARWEWLMSLVTWLLTPSPTALVVQIGFKGEPSDWTEDYSNDLTRQWKGFTFEINPFKGIGATLTA</sequence>
<dbReference type="EMBL" id="QFOH01000001">
    <property type="protein sequence ID" value="PZP26687.1"/>
    <property type="molecule type" value="Genomic_DNA"/>
</dbReference>